<keyword evidence="22" id="KW-0961">Cell wall biogenesis/degradation</keyword>
<dbReference type="NCBIfam" id="TIGR02074">
    <property type="entry name" value="PBP_1a_fam"/>
    <property type="match status" value="1"/>
</dbReference>
<dbReference type="InterPro" id="IPR001264">
    <property type="entry name" value="Glyco_trans_51"/>
</dbReference>
<dbReference type="EC" id="2.4.99.28" evidence="24"/>
<sequence length="911" mass="101833">MPKKVRRKLNIFRLALLIVLLFTFIAAGAGVGFLAGVIHNLPKWTPGEIETELTTFVYDQNGKKIAELHGTENRIPVDFEIIPKHLKDAFLAIEDPHFYEHPGISLKAIARAAYVNLREGRFAQGGSTITQQLVKTAYLKNPKKTIKRKIQEALMAIQLERMYTKDQIFEMYLNQIYFGHGAYGVQAAAKTYFGKDVQDLTLGEAAMLAGLVRNPAAYSPFLNETAAKKRRAVVLAKMVEYGFIDEKEADIARAEKFNLVERKQKARYKYPYFIDHVIEEAEKILEQNGIESAQVYKGGLKIYTTLDPRIQETLQTVYQDPQYFPASNDKDRPVQSAMVILEPATGQIKALIGGREHVTKRGLNRATQMRRQPGSAIKPIAVYAPALEKGFTPATVIDDVPTEFPSVPKPYRPENYDGRWRGLITLREAVRWSVNVPAVKVLDAIGVETGYQFAKDLGLPLLPQDKHLSLALGGITEGVSPLELVAAYAAFANQGVYIEPYAITKITDNEGNVLYEHKPKRRIVMSEQTAYLMTDILKTVVESGTGWRAKMNRPVAGKTGTTQLPDRPEFKGLKGNRDAWFVGYTPELAGVVWMGYDITDKDHFLQRVYGGKYPAMIWKAVMSEALKDVPVRQFPRPEGIVTAAVDIKSGLLPSELTPEEFIRTEIFTKDTLPKEVSNVWVEAQVCAETGKLPTPFCPTVVTGVFLKRPVPYDGDVKPEDADLELPRELCDIHGPQAGSTVQVCTDSRHKGELVLANIPGPGEEGGCPPELIEEIIVQPGNYPSRYCDLPDHNIVQRSAAPPGDEPPARDKQAPPEPQLQAWVETSEDSSSGIQVRLTWTEPEEDRNYIYSIDRWTDSNPTKYNIGITTSNQFIDRKVEKDQIYHYRIFAIDPKTGLTSPSSEVTVETEIN</sequence>
<evidence type="ECO:0000256" key="22">
    <source>
        <dbReference type="ARBA" id="ARBA00023316"/>
    </source>
</evidence>
<dbReference type="SUPFAM" id="SSF56601">
    <property type="entry name" value="beta-lactamase/transpeptidase-like"/>
    <property type="match status" value="1"/>
</dbReference>
<evidence type="ECO:0000256" key="26">
    <source>
        <dbReference type="ARBA" id="ARBA00060592"/>
    </source>
</evidence>
<evidence type="ECO:0000256" key="2">
    <source>
        <dbReference type="ARBA" id="ARBA00004401"/>
    </source>
</evidence>
<keyword evidence="15" id="KW-0133">Cell shape</keyword>
<evidence type="ECO:0000256" key="13">
    <source>
        <dbReference type="ARBA" id="ARBA00022692"/>
    </source>
</evidence>
<dbReference type="Gene3D" id="2.60.40.10">
    <property type="entry name" value="Immunoglobulins"/>
    <property type="match status" value="1"/>
</dbReference>
<evidence type="ECO:0000256" key="16">
    <source>
        <dbReference type="ARBA" id="ARBA00022968"/>
    </source>
</evidence>
<keyword evidence="19" id="KW-0472">Membrane</keyword>
<organism evidence="30 31">
    <name type="scientific">Calderihabitans maritimus</name>
    <dbReference type="NCBI Taxonomy" id="1246530"/>
    <lineage>
        <taxon>Bacteria</taxon>
        <taxon>Bacillati</taxon>
        <taxon>Bacillota</taxon>
        <taxon>Clostridia</taxon>
        <taxon>Neomoorellales</taxon>
        <taxon>Calderihabitantaceae</taxon>
        <taxon>Calderihabitans</taxon>
    </lineage>
</organism>
<dbReference type="InterPro" id="IPR003961">
    <property type="entry name" value="FN3_dom"/>
</dbReference>
<dbReference type="GO" id="GO:0046677">
    <property type="term" value="P:response to antibiotic"/>
    <property type="evidence" value="ECO:0007669"/>
    <property type="project" value="UniProtKB-KW"/>
</dbReference>
<evidence type="ECO:0000313" key="31">
    <source>
        <dbReference type="Proteomes" id="UP000197032"/>
    </source>
</evidence>
<keyword evidence="10" id="KW-0645">Protease</keyword>
<keyword evidence="20" id="KW-0046">Antibiotic resistance</keyword>
<evidence type="ECO:0000256" key="23">
    <source>
        <dbReference type="ARBA" id="ARBA00034000"/>
    </source>
</evidence>
<dbReference type="GO" id="GO:0009252">
    <property type="term" value="P:peptidoglycan biosynthetic process"/>
    <property type="evidence" value="ECO:0007669"/>
    <property type="project" value="UniProtKB-UniPathway"/>
</dbReference>
<dbReference type="RefSeq" id="WP_088553656.1">
    <property type="nucleotide sequence ID" value="NZ_BDGJ01000065.1"/>
</dbReference>
<dbReference type="CDD" id="cd00063">
    <property type="entry name" value="FN3"/>
    <property type="match status" value="1"/>
</dbReference>
<feature type="region of interest" description="Disordered" evidence="27">
    <location>
        <begin position="794"/>
        <end position="818"/>
    </location>
</feature>
<evidence type="ECO:0000256" key="12">
    <source>
        <dbReference type="ARBA" id="ARBA00022679"/>
    </source>
</evidence>
<evidence type="ECO:0000256" key="17">
    <source>
        <dbReference type="ARBA" id="ARBA00022984"/>
    </source>
</evidence>
<dbReference type="InterPro" id="IPR036950">
    <property type="entry name" value="PBP_transglycosylase"/>
</dbReference>
<dbReference type="SUPFAM" id="SSF49265">
    <property type="entry name" value="Fibronectin type III"/>
    <property type="match status" value="1"/>
</dbReference>
<dbReference type="GO" id="GO:0006508">
    <property type="term" value="P:proteolysis"/>
    <property type="evidence" value="ECO:0007669"/>
    <property type="project" value="UniProtKB-KW"/>
</dbReference>
<keyword evidence="31" id="KW-1185">Reference proteome</keyword>
<name>A0A1Z5HRV8_9FIRM</name>
<dbReference type="Gene3D" id="3.40.710.10">
    <property type="entry name" value="DD-peptidase/beta-lactamase superfamily"/>
    <property type="match status" value="1"/>
</dbReference>
<dbReference type="GO" id="GO:0005886">
    <property type="term" value="C:plasma membrane"/>
    <property type="evidence" value="ECO:0007669"/>
    <property type="project" value="UniProtKB-SubCell"/>
</dbReference>
<dbReference type="GO" id="GO:0008955">
    <property type="term" value="F:peptidoglycan glycosyltransferase activity"/>
    <property type="evidence" value="ECO:0007669"/>
    <property type="project" value="UniProtKB-EC"/>
</dbReference>
<keyword evidence="13" id="KW-0812">Transmembrane</keyword>
<evidence type="ECO:0000256" key="21">
    <source>
        <dbReference type="ARBA" id="ARBA00023268"/>
    </source>
</evidence>
<dbReference type="InterPro" id="IPR023346">
    <property type="entry name" value="Lysozyme-like_dom_sf"/>
</dbReference>
<evidence type="ECO:0000256" key="18">
    <source>
        <dbReference type="ARBA" id="ARBA00022989"/>
    </source>
</evidence>
<protein>
    <recommendedName>
        <fullName evidence="7">Penicillin-binding protein 1A</fullName>
        <ecNumber evidence="24">2.4.99.28</ecNumber>
        <ecNumber evidence="6">3.4.16.4</ecNumber>
    </recommendedName>
</protein>
<keyword evidence="8" id="KW-1003">Cell membrane</keyword>
<dbReference type="InterPro" id="IPR036116">
    <property type="entry name" value="FN3_sf"/>
</dbReference>
<evidence type="ECO:0000256" key="9">
    <source>
        <dbReference type="ARBA" id="ARBA00022645"/>
    </source>
</evidence>
<dbReference type="InterPro" id="IPR050396">
    <property type="entry name" value="Glycosyltr_51/Transpeptidase"/>
</dbReference>
<evidence type="ECO:0000256" key="3">
    <source>
        <dbReference type="ARBA" id="ARBA00004752"/>
    </source>
</evidence>
<feature type="domain" description="Penicillin-binding protein transpeptidase" evidence="28">
    <location>
        <begin position="337"/>
        <end position="622"/>
    </location>
</feature>
<evidence type="ECO:0000256" key="11">
    <source>
        <dbReference type="ARBA" id="ARBA00022676"/>
    </source>
</evidence>
<keyword evidence="9" id="KW-0121">Carboxypeptidase</keyword>
<keyword evidence="18" id="KW-1133">Transmembrane helix</keyword>
<dbReference type="Pfam" id="PF00912">
    <property type="entry name" value="Transgly"/>
    <property type="match status" value="1"/>
</dbReference>
<dbReference type="GO" id="GO:0008658">
    <property type="term" value="F:penicillin binding"/>
    <property type="evidence" value="ECO:0007669"/>
    <property type="project" value="InterPro"/>
</dbReference>
<keyword evidence="16" id="KW-0735">Signal-anchor</keyword>
<dbReference type="SUPFAM" id="SSF53955">
    <property type="entry name" value="Lysozyme-like"/>
    <property type="match status" value="1"/>
</dbReference>
<dbReference type="EMBL" id="BDGJ01000065">
    <property type="protein sequence ID" value="GAW92263.1"/>
    <property type="molecule type" value="Genomic_DNA"/>
</dbReference>
<evidence type="ECO:0000256" key="25">
    <source>
        <dbReference type="ARBA" id="ARBA00049902"/>
    </source>
</evidence>
<dbReference type="GO" id="GO:0030288">
    <property type="term" value="C:outer membrane-bounded periplasmic space"/>
    <property type="evidence" value="ECO:0007669"/>
    <property type="project" value="TreeGrafter"/>
</dbReference>
<evidence type="ECO:0000256" key="20">
    <source>
        <dbReference type="ARBA" id="ARBA00023251"/>
    </source>
</evidence>
<dbReference type="FunFam" id="1.10.3810.10:FF:000001">
    <property type="entry name" value="Penicillin-binding protein 1A"/>
    <property type="match status" value="1"/>
</dbReference>
<gene>
    <name evidence="30" type="ORF">KKC1_14190</name>
</gene>
<dbReference type="OrthoDB" id="9766909at2"/>
<accession>A0A1Z5HRV8</accession>
<evidence type="ECO:0000256" key="4">
    <source>
        <dbReference type="ARBA" id="ARBA00007090"/>
    </source>
</evidence>
<evidence type="ECO:0000313" key="30">
    <source>
        <dbReference type="EMBL" id="GAW92263.1"/>
    </source>
</evidence>
<keyword evidence="12" id="KW-0808">Transferase</keyword>
<comment type="similarity">
    <text evidence="5">In the N-terminal section; belongs to the glycosyltransferase 51 family.</text>
</comment>
<comment type="similarity">
    <text evidence="4">In the C-terminal section; belongs to the transpeptidase family.</text>
</comment>
<dbReference type="Pfam" id="PF00905">
    <property type="entry name" value="Transpeptidase"/>
    <property type="match status" value="1"/>
</dbReference>
<dbReference type="InterPro" id="IPR013783">
    <property type="entry name" value="Ig-like_fold"/>
</dbReference>
<evidence type="ECO:0000256" key="27">
    <source>
        <dbReference type="SAM" id="MobiDB-lite"/>
    </source>
</evidence>
<dbReference type="GO" id="GO:0071555">
    <property type="term" value="P:cell wall organization"/>
    <property type="evidence" value="ECO:0007669"/>
    <property type="project" value="UniProtKB-KW"/>
</dbReference>
<dbReference type="Gene3D" id="1.10.3810.10">
    <property type="entry name" value="Biosynthetic peptidoglycan transglycosylase-like"/>
    <property type="match status" value="1"/>
</dbReference>
<dbReference type="GO" id="GO:0008360">
    <property type="term" value="P:regulation of cell shape"/>
    <property type="evidence" value="ECO:0007669"/>
    <property type="project" value="UniProtKB-KW"/>
</dbReference>
<dbReference type="UniPathway" id="UPA00219"/>
<evidence type="ECO:0000256" key="5">
    <source>
        <dbReference type="ARBA" id="ARBA00007739"/>
    </source>
</evidence>
<evidence type="ECO:0000256" key="15">
    <source>
        <dbReference type="ARBA" id="ARBA00022960"/>
    </source>
</evidence>
<feature type="domain" description="Glycosyl transferase family 51" evidence="29">
    <location>
        <begin position="62"/>
        <end position="238"/>
    </location>
</feature>
<evidence type="ECO:0000256" key="8">
    <source>
        <dbReference type="ARBA" id="ARBA00022475"/>
    </source>
</evidence>
<dbReference type="PANTHER" id="PTHR32282:SF11">
    <property type="entry name" value="PENICILLIN-BINDING PROTEIN 1B"/>
    <property type="match status" value="1"/>
</dbReference>
<keyword evidence="21" id="KW-0511">Multifunctional enzyme</keyword>
<evidence type="ECO:0000256" key="1">
    <source>
        <dbReference type="ARBA" id="ARBA00002624"/>
    </source>
</evidence>
<comment type="function">
    <text evidence="1">Cell wall formation. Synthesis of cross-linked peptidoglycan from the lipid intermediates. The enzyme has a penicillin-insensitive transglycosylase N-terminal domain (formation of linear glycan strands) and a penicillin-sensitive transpeptidase C-terminal domain (cross-linking of the peptide subunits).</text>
</comment>
<dbReference type="Proteomes" id="UP000197032">
    <property type="component" value="Unassembled WGS sequence"/>
</dbReference>
<dbReference type="InterPro" id="IPR012338">
    <property type="entry name" value="Beta-lactam/transpept-like"/>
</dbReference>
<keyword evidence="14" id="KW-0378">Hydrolase</keyword>
<dbReference type="PANTHER" id="PTHR32282">
    <property type="entry name" value="BINDING PROTEIN TRANSPEPTIDASE, PUTATIVE-RELATED"/>
    <property type="match status" value="1"/>
</dbReference>
<keyword evidence="17" id="KW-0573">Peptidoglycan synthesis</keyword>
<evidence type="ECO:0000256" key="19">
    <source>
        <dbReference type="ARBA" id="ARBA00023136"/>
    </source>
</evidence>
<evidence type="ECO:0000256" key="10">
    <source>
        <dbReference type="ARBA" id="ARBA00022670"/>
    </source>
</evidence>
<comment type="catalytic activity">
    <reaction evidence="23">
        <text>Preferential cleavage: (Ac)2-L-Lys-D-Ala-|-D-Ala. Also transpeptidation of peptidyl-alanyl moieties that are N-acyl substituents of D-alanine.</text>
        <dbReference type="EC" id="3.4.16.4"/>
    </reaction>
</comment>
<comment type="catalytic activity">
    <reaction evidence="25">
        <text>[GlcNAc-(1-&gt;4)-Mur2Ac(oyl-L-Ala-gamma-D-Glu-L-Lys-D-Ala-D-Ala)](n)-di-trans,octa-cis-undecaprenyl diphosphate + beta-D-GlcNAc-(1-&gt;4)-Mur2Ac(oyl-L-Ala-gamma-D-Glu-L-Lys-D-Ala-D-Ala)-di-trans,octa-cis-undecaprenyl diphosphate = [GlcNAc-(1-&gt;4)-Mur2Ac(oyl-L-Ala-gamma-D-Glu-L-Lys-D-Ala-D-Ala)](n+1)-di-trans,octa-cis-undecaprenyl diphosphate + di-trans,octa-cis-undecaprenyl diphosphate + H(+)</text>
        <dbReference type="Rhea" id="RHEA:23708"/>
        <dbReference type="Rhea" id="RHEA-COMP:9602"/>
        <dbReference type="Rhea" id="RHEA-COMP:9603"/>
        <dbReference type="ChEBI" id="CHEBI:15378"/>
        <dbReference type="ChEBI" id="CHEBI:58405"/>
        <dbReference type="ChEBI" id="CHEBI:60033"/>
        <dbReference type="ChEBI" id="CHEBI:78435"/>
        <dbReference type="EC" id="2.4.99.28"/>
    </reaction>
</comment>
<evidence type="ECO:0000259" key="29">
    <source>
        <dbReference type="Pfam" id="PF00912"/>
    </source>
</evidence>
<dbReference type="InterPro" id="IPR001460">
    <property type="entry name" value="PCN-bd_Tpept"/>
</dbReference>
<comment type="pathway">
    <text evidence="26">Glycan biosynthesis.</text>
</comment>
<proteinExistence type="inferred from homology"/>
<comment type="pathway">
    <text evidence="3">Cell wall biogenesis; peptidoglycan biosynthesis.</text>
</comment>
<evidence type="ECO:0000259" key="28">
    <source>
        <dbReference type="Pfam" id="PF00905"/>
    </source>
</evidence>
<dbReference type="EC" id="3.4.16.4" evidence="6"/>
<dbReference type="GO" id="GO:0009002">
    <property type="term" value="F:serine-type D-Ala-D-Ala carboxypeptidase activity"/>
    <property type="evidence" value="ECO:0007669"/>
    <property type="project" value="UniProtKB-EC"/>
</dbReference>
<evidence type="ECO:0000256" key="7">
    <source>
        <dbReference type="ARBA" id="ARBA00018638"/>
    </source>
</evidence>
<reference evidence="31" key="1">
    <citation type="journal article" date="2017" name="Appl. Environ. Microbiol.">
        <title>Genomic analysis of Calderihabitans maritimus KKC1, a thermophilic hydrogenogenic carboxydotrophic bacterium isolated from marine sediment.</title>
        <authorList>
            <person name="Omae K."/>
            <person name="Yoneda Y."/>
            <person name="Fukuyama Y."/>
            <person name="Yoshida T."/>
            <person name="Sako Y."/>
        </authorList>
    </citation>
    <scope>NUCLEOTIDE SEQUENCE [LARGE SCALE GENOMIC DNA]</scope>
    <source>
        <strain evidence="31">KKC1</strain>
    </source>
</reference>
<evidence type="ECO:0000256" key="24">
    <source>
        <dbReference type="ARBA" id="ARBA00044770"/>
    </source>
</evidence>
<evidence type="ECO:0000256" key="14">
    <source>
        <dbReference type="ARBA" id="ARBA00022801"/>
    </source>
</evidence>
<comment type="subcellular location">
    <subcellularLocation>
        <location evidence="2">Cell membrane</location>
        <topology evidence="2">Single-pass type II membrane protein</topology>
    </subcellularLocation>
</comment>
<dbReference type="AlphaFoldDB" id="A0A1Z5HRV8"/>
<keyword evidence="11" id="KW-0328">Glycosyltransferase</keyword>
<evidence type="ECO:0000256" key="6">
    <source>
        <dbReference type="ARBA" id="ARBA00012448"/>
    </source>
</evidence>
<comment type="caution">
    <text evidence="30">The sequence shown here is derived from an EMBL/GenBank/DDBJ whole genome shotgun (WGS) entry which is preliminary data.</text>
</comment>